<name>Q9AW52_GUITH</name>
<evidence type="ECO:0000313" key="3">
    <source>
        <dbReference type="Proteomes" id="UP000242167"/>
    </source>
</evidence>
<dbReference type="GeneID" id="857441"/>
<feature type="transmembrane region" description="Helical" evidence="1">
    <location>
        <begin position="26"/>
        <end position="47"/>
    </location>
</feature>
<sequence length="187" mass="21970">MQFNNLFLSKIVRKSDIPNIFSFSRIFFYSLEIFTSSQIFGVIFDKLRFRVHGKTYCFAYGSVSRCNYGVQMSLIGLLVTIYAITLNVSSNFITIPPFMKFDELELCTFRLGIWLITGTTLNDWFVKKFLTKYGSGSGNPRDRMKKIQRMDKMIGTEIRFVRRMLFFTELFDIIIIIIIVMEKLNIF</sequence>
<keyword evidence="1" id="KW-0472">Membrane</keyword>
<protein>
    <submittedName>
        <fullName evidence="2">Uncharacterized protein</fullName>
    </submittedName>
</protein>
<proteinExistence type="predicted"/>
<keyword evidence="1" id="KW-0812">Transmembrane</keyword>
<feature type="transmembrane region" description="Helical" evidence="1">
    <location>
        <begin position="68"/>
        <end position="88"/>
    </location>
</feature>
<evidence type="ECO:0000313" key="2">
    <source>
        <dbReference type="EMBL" id="CAC27018.1"/>
    </source>
</evidence>
<keyword evidence="1" id="KW-1133">Transmembrane helix</keyword>
<evidence type="ECO:0000256" key="1">
    <source>
        <dbReference type="SAM" id="Phobius"/>
    </source>
</evidence>
<reference evidence="2 3" key="1">
    <citation type="journal article" date="2001" name="Nature">
        <title>The highly reduced genome of an enslaved algal nucleus.</title>
        <authorList>
            <person name="Douglas S."/>
            <person name="Zauner S."/>
            <person name="Fraunholz M."/>
            <person name="Beaton M."/>
            <person name="Penny S."/>
            <person name="Deng L."/>
            <person name="Wu X."/>
            <person name="Reith M."/>
            <person name="Cavalier-Smith T."/>
            <person name="Maier U."/>
        </authorList>
    </citation>
    <scope>NUCLEOTIDE SEQUENCE [LARGE SCALE GENOMIC DNA]</scope>
</reference>
<dbReference type="PIR" id="H90107">
    <property type="entry name" value="H90107"/>
</dbReference>
<dbReference type="GO" id="GO:0000428">
    <property type="term" value="C:DNA-directed RNA polymerase complex"/>
    <property type="evidence" value="ECO:0007669"/>
    <property type="project" value="UniProtKB-KW"/>
</dbReference>
<feature type="transmembrane region" description="Helical" evidence="1">
    <location>
        <begin position="160"/>
        <end position="181"/>
    </location>
</feature>
<dbReference type="AlphaFoldDB" id="Q9AW52"/>
<accession>Q9AW52</accession>
<dbReference type="EMBL" id="AJ010592">
    <property type="protein sequence ID" value="CAC27018.1"/>
    <property type="molecule type" value="Genomic_DNA"/>
</dbReference>
<dbReference type="Proteomes" id="UP000242167">
    <property type="component" value="Nucleomorph 2"/>
</dbReference>
<organism evidence="2 3">
    <name type="scientific">Guillardia theta</name>
    <name type="common">Cryptophyte</name>
    <name type="synonym">Cryptomonas phi</name>
    <dbReference type="NCBI Taxonomy" id="55529"/>
    <lineage>
        <taxon>Eukaryota</taxon>
        <taxon>Cryptophyceae</taxon>
        <taxon>Pyrenomonadales</taxon>
        <taxon>Geminigeraceae</taxon>
        <taxon>Guillardia</taxon>
    </lineage>
</organism>
<dbReference type="RefSeq" id="XP_001713234.1">
    <property type="nucleotide sequence ID" value="XM_001713182.1"/>
</dbReference>